<evidence type="ECO:0000256" key="3">
    <source>
        <dbReference type="ARBA" id="ARBA00022679"/>
    </source>
</evidence>
<feature type="region of interest" description="Disordered" evidence="7">
    <location>
        <begin position="380"/>
        <end position="400"/>
    </location>
</feature>
<gene>
    <name evidence="8" type="ORF">D9757_010131</name>
</gene>
<sequence>MHPRNVYLKGIDFLQLSNNYPSLKNHLDTHNSIDFKNQEAQRCLTEAILYCDFRLNVKLPSDRLCPPVPNRLNYVLWIQDIVHCSRYLETQDVKSDIAGIDIGTGASAIYPLLGCALEKSWTFVASEIDRGSFGYACENISANHFDSRIHVVQAKANSPILLPLFLDAEATFDFTMCNPPFYSSVEDVVHSAEAKQFGPNAVCTGAEVEMVTPGGEAVFVGKMVEESSRARHRCRWYTSMLGKLSSVEDVVNTLKSHSIDNYIVTEFVQGQTRRWAVGWSFLDVRLPDSVSRVPNPNPSISKCLPAHNTITQSVPAISKTLLAENLHQMLSSISHLNIQSRTAARENRLDADMTAMDVDDSDVPDIVIFAQEDTWSRSARRRRNQVPLDASSSMNPSVSSTPLLPSLDTALVCSIHIKDLPSRDVNSLGGNRPTRLGLEFCWRRGRERTLFDSFCSHISRKVLALRYDA</sequence>
<accession>A0A8H5GTD3</accession>
<dbReference type="InterPro" id="IPR010286">
    <property type="entry name" value="METTL16/RlmF"/>
</dbReference>
<dbReference type="PIRSF" id="PIRSF037350">
    <property type="entry name" value="Mtase_ZK1128_prd"/>
    <property type="match status" value="1"/>
</dbReference>
<feature type="binding site" evidence="6">
    <location>
        <position position="127"/>
    </location>
    <ligand>
        <name>S-adenosyl-L-methionine</name>
        <dbReference type="ChEBI" id="CHEBI:59789"/>
    </ligand>
</feature>
<dbReference type="EMBL" id="JAACJN010000120">
    <property type="protein sequence ID" value="KAF5370555.1"/>
    <property type="molecule type" value="Genomic_DNA"/>
</dbReference>
<dbReference type="Pfam" id="PF05971">
    <property type="entry name" value="Methyltransf_10"/>
    <property type="match status" value="1"/>
</dbReference>
<dbReference type="AlphaFoldDB" id="A0A8H5GTD3"/>
<feature type="compositionally biased region" description="Low complexity" evidence="7">
    <location>
        <begin position="391"/>
        <end position="400"/>
    </location>
</feature>
<keyword evidence="2 5" id="KW-0489">Methyltransferase</keyword>
<dbReference type="InterPro" id="IPR029063">
    <property type="entry name" value="SAM-dependent_MTases_sf"/>
</dbReference>
<name>A0A8H5GTD3_9AGAR</name>
<dbReference type="Gene3D" id="3.40.50.150">
    <property type="entry name" value="Vaccinia Virus protein VP39"/>
    <property type="match status" value="1"/>
</dbReference>
<dbReference type="PANTHER" id="PTHR13393:SF0">
    <property type="entry name" value="RNA N6-ADENOSINE-METHYLTRANSFERASE METTL16"/>
    <property type="match status" value="1"/>
</dbReference>
<feature type="binding site" evidence="6">
    <location>
        <position position="103"/>
    </location>
    <ligand>
        <name>S-adenosyl-L-methionine</name>
        <dbReference type="ChEBI" id="CHEBI:59789"/>
    </ligand>
</feature>
<keyword evidence="3 5" id="KW-0808">Transferase</keyword>
<dbReference type="PANTHER" id="PTHR13393">
    <property type="entry name" value="SAM-DEPENDENT METHYLTRANSFERASE"/>
    <property type="match status" value="1"/>
</dbReference>
<protein>
    <recommendedName>
        <fullName evidence="10">U6 small nuclear RNA (adenine-(43)-N(6))-methyltransferase</fullName>
    </recommendedName>
</protein>
<comment type="similarity">
    <text evidence="1 5">Belongs to the methyltransferase superfamily. METTL16/RlmF family.</text>
</comment>
<evidence type="ECO:0000256" key="1">
    <source>
        <dbReference type="ARBA" id="ARBA00005878"/>
    </source>
</evidence>
<evidence type="ECO:0000256" key="6">
    <source>
        <dbReference type="PIRSR" id="PIRSR037350-1"/>
    </source>
</evidence>
<keyword evidence="9" id="KW-1185">Reference proteome</keyword>
<comment type="caution">
    <text evidence="8">The sequence shown here is derived from an EMBL/GenBank/DDBJ whole genome shotgun (WGS) entry which is preliminary data.</text>
</comment>
<dbReference type="GO" id="GO:0070475">
    <property type="term" value="P:rRNA base methylation"/>
    <property type="evidence" value="ECO:0007669"/>
    <property type="project" value="TreeGrafter"/>
</dbReference>
<evidence type="ECO:0000313" key="9">
    <source>
        <dbReference type="Proteomes" id="UP000518752"/>
    </source>
</evidence>
<dbReference type="CDD" id="cd02440">
    <property type="entry name" value="AdoMet_MTases"/>
    <property type="match status" value="1"/>
</dbReference>
<evidence type="ECO:0000256" key="4">
    <source>
        <dbReference type="ARBA" id="ARBA00022691"/>
    </source>
</evidence>
<dbReference type="InterPro" id="IPR017182">
    <property type="entry name" value="METTL16/PsiM"/>
</dbReference>
<proteinExistence type="inferred from homology"/>
<evidence type="ECO:0000313" key="8">
    <source>
        <dbReference type="EMBL" id="KAF5370555.1"/>
    </source>
</evidence>
<evidence type="ECO:0000256" key="5">
    <source>
        <dbReference type="PIRNR" id="PIRNR037350"/>
    </source>
</evidence>
<feature type="binding site" evidence="6">
    <location>
        <position position="178"/>
    </location>
    <ligand>
        <name>S-adenosyl-L-methionine</name>
        <dbReference type="ChEBI" id="CHEBI:59789"/>
    </ligand>
</feature>
<dbReference type="GO" id="GO:0005634">
    <property type="term" value="C:nucleus"/>
    <property type="evidence" value="ECO:0007669"/>
    <property type="project" value="TreeGrafter"/>
</dbReference>
<dbReference type="Proteomes" id="UP000518752">
    <property type="component" value="Unassembled WGS sequence"/>
</dbReference>
<evidence type="ECO:0000256" key="2">
    <source>
        <dbReference type="ARBA" id="ARBA00022603"/>
    </source>
</evidence>
<keyword evidence="4 6" id="KW-0949">S-adenosyl-L-methionine</keyword>
<evidence type="ECO:0000256" key="7">
    <source>
        <dbReference type="SAM" id="MobiDB-lite"/>
    </source>
</evidence>
<evidence type="ECO:0008006" key="10">
    <source>
        <dbReference type="Google" id="ProtNLM"/>
    </source>
</evidence>
<dbReference type="SUPFAM" id="SSF53335">
    <property type="entry name" value="S-adenosyl-L-methionine-dependent methyltransferases"/>
    <property type="match status" value="1"/>
</dbReference>
<dbReference type="OrthoDB" id="514248at2759"/>
<reference evidence="8 9" key="1">
    <citation type="journal article" date="2020" name="ISME J.">
        <title>Uncovering the hidden diversity of litter-decomposition mechanisms in mushroom-forming fungi.</title>
        <authorList>
            <person name="Floudas D."/>
            <person name="Bentzer J."/>
            <person name="Ahren D."/>
            <person name="Johansson T."/>
            <person name="Persson P."/>
            <person name="Tunlid A."/>
        </authorList>
    </citation>
    <scope>NUCLEOTIDE SEQUENCE [LARGE SCALE GENOMIC DNA]</scope>
    <source>
        <strain evidence="8 9">CBS 406.79</strain>
    </source>
</reference>
<feature type="binding site" evidence="6">
    <location>
        <position position="71"/>
    </location>
    <ligand>
        <name>S-adenosyl-L-methionine</name>
        <dbReference type="ChEBI" id="CHEBI:59789"/>
    </ligand>
</feature>
<organism evidence="8 9">
    <name type="scientific">Collybiopsis confluens</name>
    <dbReference type="NCBI Taxonomy" id="2823264"/>
    <lineage>
        <taxon>Eukaryota</taxon>
        <taxon>Fungi</taxon>
        <taxon>Dikarya</taxon>
        <taxon>Basidiomycota</taxon>
        <taxon>Agaricomycotina</taxon>
        <taxon>Agaricomycetes</taxon>
        <taxon>Agaricomycetidae</taxon>
        <taxon>Agaricales</taxon>
        <taxon>Marasmiineae</taxon>
        <taxon>Omphalotaceae</taxon>
        <taxon>Collybiopsis</taxon>
    </lineage>
</organism>
<dbReference type="GO" id="GO:0008168">
    <property type="term" value="F:methyltransferase activity"/>
    <property type="evidence" value="ECO:0007669"/>
    <property type="project" value="UniProtKB-KW"/>
</dbReference>